<feature type="region of interest" description="Disordered" evidence="1">
    <location>
        <begin position="169"/>
        <end position="193"/>
    </location>
</feature>
<dbReference type="GO" id="GO:0016579">
    <property type="term" value="P:protein deubiquitination"/>
    <property type="evidence" value="ECO:0007669"/>
    <property type="project" value="InterPro"/>
</dbReference>
<feature type="domain" description="USP" evidence="2">
    <location>
        <begin position="1"/>
        <end position="154"/>
    </location>
</feature>
<dbReference type="Proteomes" id="UP000095280">
    <property type="component" value="Unplaced"/>
</dbReference>
<organism evidence="3 4">
    <name type="scientific">Macrostomum lignano</name>
    <dbReference type="NCBI Taxonomy" id="282301"/>
    <lineage>
        <taxon>Eukaryota</taxon>
        <taxon>Metazoa</taxon>
        <taxon>Spiralia</taxon>
        <taxon>Lophotrochozoa</taxon>
        <taxon>Platyhelminthes</taxon>
        <taxon>Rhabditophora</taxon>
        <taxon>Macrostomorpha</taxon>
        <taxon>Macrostomida</taxon>
        <taxon>Macrostomidae</taxon>
        <taxon>Macrostomum</taxon>
    </lineage>
</organism>
<dbReference type="InterPro" id="IPR001394">
    <property type="entry name" value="Peptidase_C19_UCH"/>
</dbReference>
<dbReference type="Gene3D" id="3.90.70.10">
    <property type="entry name" value="Cysteine proteinases"/>
    <property type="match status" value="1"/>
</dbReference>
<name>A0A1I8F733_9PLAT</name>
<dbReference type="InterPro" id="IPR038765">
    <property type="entry name" value="Papain-like_cys_pep_sf"/>
</dbReference>
<evidence type="ECO:0000259" key="2">
    <source>
        <dbReference type="PROSITE" id="PS50235"/>
    </source>
</evidence>
<dbReference type="InterPro" id="IPR018200">
    <property type="entry name" value="USP_CS"/>
</dbReference>
<reference evidence="4" key="1">
    <citation type="submission" date="2016-11" db="UniProtKB">
        <authorList>
            <consortium name="WormBaseParasite"/>
        </authorList>
    </citation>
    <scope>IDENTIFICATION</scope>
</reference>
<dbReference type="WBParaSite" id="maker-unitig_21704-snap-gene-0.2-mRNA-1">
    <property type="protein sequence ID" value="maker-unitig_21704-snap-gene-0.2-mRNA-1"/>
    <property type="gene ID" value="maker-unitig_21704-snap-gene-0.2"/>
</dbReference>
<evidence type="ECO:0000313" key="4">
    <source>
        <dbReference type="WBParaSite" id="maker-unitig_21704-snap-gene-0.2-mRNA-1"/>
    </source>
</evidence>
<feature type="region of interest" description="Disordered" evidence="1">
    <location>
        <begin position="457"/>
        <end position="490"/>
    </location>
</feature>
<feature type="compositionally biased region" description="Low complexity" evidence="1">
    <location>
        <begin position="180"/>
        <end position="193"/>
    </location>
</feature>
<keyword evidence="3" id="KW-1185">Reference proteome</keyword>
<dbReference type="CDD" id="cd20540">
    <property type="entry name" value="CYCLIN_CCNY_like"/>
    <property type="match status" value="1"/>
</dbReference>
<evidence type="ECO:0000256" key="1">
    <source>
        <dbReference type="SAM" id="MobiDB-lite"/>
    </source>
</evidence>
<protein>
    <submittedName>
        <fullName evidence="4">USP domain-containing protein</fullName>
    </submittedName>
</protein>
<accession>A0A1I8F733</accession>
<dbReference type="GO" id="GO:0004843">
    <property type="term" value="F:cysteine-type deubiquitinase activity"/>
    <property type="evidence" value="ECO:0007669"/>
    <property type="project" value="InterPro"/>
</dbReference>
<dbReference type="SUPFAM" id="SSF54001">
    <property type="entry name" value="Cysteine proteinases"/>
    <property type="match status" value="1"/>
</dbReference>
<dbReference type="AlphaFoldDB" id="A0A1I8F733"/>
<dbReference type="PROSITE" id="PS50235">
    <property type="entry name" value="USP_3"/>
    <property type="match status" value="1"/>
</dbReference>
<dbReference type="InterPro" id="IPR028889">
    <property type="entry name" value="USP"/>
</dbReference>
<evidence type="ECO:0000313" key="3">
    <source>
        <dbReference type="Proteomes" id="UP000095280"/>
    </source>
</evidence>
<dbReference type="PROSITE" id="PS00973">
    <property type="entry name" value="USP_2"/>
    <property type="match status" value="1"/>
</dbReference>
<dbReference type="PANTHER" id="PTHR14248">
    <property type="entry name" value="CYCLIN Y, ISOFORM A"/>
    <property type="match status" value="1"/>
</dbReference>
<feature type="compositionally biased region" description="Pro residues" evidence="1">
    <location>
        <begin position="169"/>
        <end position="179"/>
    </location>
</feature>
<sequence>MYLSLPVVSDTSWPTIPGASVRQQPLVLPRCRRDQSAVKKIDIWRLRPYLLIHFKRFSCDRLSSRGRKLNTLVDYPSATWTSYHSFRGQAKHSLVYNLYGVSNHFGSMECGHYTAFCRNSNLNRWFKFDDETGYGCAAARFVSVSNYILFLQQAGKYFSSVFIARQPPKPAAAAAPPPASQSDAAPGQQSSAAPGVAIEHINDREAGRGQLRSSTTPRSARCFWRGLRQLCAARRSGLQQTAAASSRASSSTSHLVTDDSTLWQPALKPQCAARSGGVLPRQAQTDARPHSEALFGDLRRDSCALCSGAGQLTAECAVVSWCSLERLLAAAEIDLYPGNWRRCLLGSVLLASKVWDDQAVTAKVEDMNELERKYLELIQFNINVPAPVYARYYFELRSLLVTAHGMGQPAGRLTRDRAACLGLRREFSAARPPGRNRLRRSSNSSSRCRLLLYPRLASSSSGGTAKPAASSKAGRSCQQLQQAPAPFVLS</sequence>
<proteinExistence type="predicted"/>
<dbReference type="Gene3D" id="1.10.472.10">
    <property type="entry name" value="Cyclin-like"/>
    <property type="match status" value="1"/>
</dbReference>
<dbReference type="Pfam" id="PF00443">
    <property type="entry name" value="UCH"/>
    <property type="match status" value="1"/>
</dbReference>